<protein>
    <submittedName>
        <fullName evidence="2">GNAT family N-acetyltransferase</fullName>
    </submittedName>
</protein>
<dbReference type="InterPro" id="IPR016181">
    <property type="entry name" value="Acyl_CoA_acyltransferase"/>
</dbReference>
<feature type="domain" description="N-acetyltransferase" evidence="1">
    <location>
        <begin position="13"/>
        <end position="179"/>
    </location>
</feature>
<evidence type="ECO:0000313" key="2">
    <source>
        <dbReference type="EMBL" id="TKD72585.1"/>
    </source>
</evidence>
<dbReference type="PROSITE" id="PS51186">
    <property type="entry name" value="GNAT"/>
    <property type="match status" value="1"/>
</dbReference>
<dbReference type="AlphaFoldDB" id="A0A4U1MPD7"/>
<gene>
    <name evidence="2" type="ORF">FBF83_00095</name>
</gene>
<dbReference type="SUPFAM" id="SSF55729">
    <property type="entry name" value="Acyl-CoA N-acyltransferases (Nat)"/>
    <property type="match status" value="1"/>
</dbReference>
<dbReference type="GO" id="GO:0016747">
    <property type="term" value="F:acyltransferase activity, transferring groups other than amino-acyl groups"/>
    <property type="evidence" value="ECO:0007669"/>
    <property type="project" value="InterPro"/>
</dbReference>
<name>A0A4U1MPD7_9BACL</name>
<dbReference type="Gene3D" id="3.40.630.30">
    <property type="match status" value="1"/>
</dbReference>
<dbReference type="Proteomes" id="UP000310541">
    <property type="component" value="Unassembled WGS sequence"/>
</dbReference>
<dbReference type="PANTHER" id="PTHR43415">
    <property type="entry name" value="SPERMIDINE N(1)-ACETYLTRANSFERASE"/>
    <property type="match status" value="1"/>
</dbReference>
<evidence type="ECO:0000259" key="1">
    <source>
        <dbReference type="PROSITE" id="PS51186"/>
    </source>
</evidence>
<dbReference type="RefSeq" id="WP_136946435.1">
    <property type="nucleotide sequence ID" value="NZ_SWFM01000001.1"/>
</dbReference>
<reference evidence="2 3" key="1">
    <citation type="submission" date="2019-04" db="EMBL/GenBank/DDBJ databases">
        <title>Genome sequence of Bacillus hwajinpoensis strain Y2.</title>
        <authorList>
            <person name="Fair J.L."/>
            <person name="Maclea K.S."/>
        </authorList>
    </citation>
    <scope>NUCLEOTIDE SEQUENCE [LARGE SCALE GENOMIC DNA]</scope>
    <source>
        <strain evidence="2 3">Y2</strain>
    </source>
</reference>
<evidence type="ECO:0000313" key="3">
    <source>
        <dbReference type="Proteomes" id="UP000310541"/>
    </source>
</evidence>
<dbReference type="Pfam" id="PF00583">
    <property type="entry name" value="Acetyltransf_1"/>
    <property type="match status" value="1"/>
</dbReference>
<proteinExistence type="predicted"/>
<keyword evidence="2" id="KW-0808">Transferase</keyword>
<sequence length="179" mass="20255">MIIGSIISAQDQYIVRVATEADAKNLSELRVQIDGETENLDREQGESNINESEFIRIIRDDHERERNLFLVAEVDNSIVAYSRCEGTTLKRLSHKVQFGVGVLKEYWGYGIGTSLLKQSLHWADTSGIKKVTLSVLETNKKAIQLYHNHGFEVEGILKHDKLLSDGIYYNTVVMGRLMG</sequence>
<organism evidence="2 3">
    <name type="scientific">Guptibacillus hwajinpoensis</name>
    <dbReference type="NCBI Taxonomy" id="208199"/>
    <lineage>
        <taxon>Bacteria</taxon>
        <taxon>Bacillati</taxon>
        <taxon>Bacillota</taxon>
        <taxon>Bacilli</taxon>
        <taxon>Bacillales</taxon>
        <taxon>Guptibacillaceae</taxon>
        <taxon>Guptibacillus</taxon>
    </lineage>
</organism>
<dbReference type="EMBL" id="SWFM01000001">
    <property type="protein sequence ID" value="TKD72585.1"/>
    <property type="molecule type" value="Genomic_DNA"/>
</dbReference>
<dbReference type="OrthoDB" id="948250at2"/>
<accession>A0A4U1MPD7</accession>
<comment type="caution">
    <text evidence="2">The sequence shown here is derived from an EMBL/GenBank/DDBJ whole genome shotgun (WGS) entry which is preliminary data.</text>
</comment>
<dbReference type="CDD" id="cd04301">
    <property type="entry name" value="NAT_SF"/>
    <property type="match status" value="1"/>
</dbReference>
<dbReference type="InterPro" id="IPR000182">
    <property type="entry name" value="GNAT_dom"/>
</dbReference>
<dbReference type="PANTHER" id="PTHR43415:SF3">
    <property type="entry name" value="GNAT-FAMILY ACETYLTRANSFERASE"/>
    <property type="match status" value="1"/>
</dbReference>